<evidence type="ECO:0000313" key="1">
    <source>
        <dbReference type="EMBL" id="KAH7994125.1"/>
    </source>
</evidence>
<proteinExistence type="predicted"/>
<evidence type="ECO:0000313" key="2">
    <source>
        <dbReference type="Proteomes" id="UP000827872"/>
    </source>
</evidence>
<name>A0ACB8ENQ2_9SAUR</name>
<organism evidence="1 2">
    <name type="scientific">Sphaerodactylus townsendi</name>
    <dbReference type="NCBI Taxonomy" id="933632"/>
    <lineage>
        <taxon>Eukaryota</taxon>
        <taxon>Metazoa</taxon>
        <taxon>Chordata</taxon>
        <taxon>Craniata</taxon>
        <taxon>Vertebrata</taxon>
        <taxon>Euteleostomi</taxon>
        <taxon>Lepidosauria</taxon>
        <taxon>Squamata</taxon>
        <taxon>Bifurcata</taxon>
        <taxon>Gekkota</taxon>
        <taxon>Sphaerodactylidae</taxon>
        <taxon>Sphaerodactylus</taxon>
    </lineage>
</organism>
<dbReference type="Proteomes" id="UP000827872">
    <property type="component" value="Linkage Group LG03"/>
</dbReference>
<reference evidence="1" key="1">
    <citation type="submission" date="2021-08" db="EMBL/GenBank/DDBJ databases">
        <title>The first chromosome-level gecko genome reveals the dynamic sex chromosomes of Neotropical dwarf geckos (Sphaerodactylidae: Sphaerodactylus).</title>
        <authorList>
            <person name="Pinto B.J."/>
            <person name="Keating S.E."/>
            <person name="Gamble T."/>
        </authorList>
    </citation>
    <scope>NUCLEOTIDE SEQUENCE</scope>
    <source>
        <strain evidence="1">TG3544</strain>
    </source>
</reference>
<accession>A0ACB8ENQ2</accession>
<protein>
    <submittedName>
        <fullName evidence="1">Uncharacterized protein</fullName>
    </submittedName>
</protein>
<comment type="caution">
    <text evidence="1">The sequence shown here is derived from an EMBL/GenBank/DDBJ whole genome shotgun (WGS) entry which is preliminary data.</text>
</comment>
<sequence length="95" mass="10996">MQRASVLGMPSPEPGGSYSQQFRAMRFSYHIEAGAAASPQIRADWVSFVLLCSEPTPDAPDWGSVAWRCCRRHHRHKAQRHPNVSWFLFAWLFHW</sequence>
<gene>
    <name evidence="1" type="ORF">K3G42_033255</name>
</gene>
<dbReference type="EMBL" id="CM037616">
    <property type="protein sequence ID" value="KAH7994125.1"/>
    <property type="molecule type" value="Genomic_DNA"/>
</dbReference>
<keyword evidence="2" id="KW-1185">Reference proteome</keyword>